<name>A0A4S2KRY0_9HYME</name>
<evidence type="ECO:0000313" key="3">
    <source>
        <dbReference type="Proteomes" id="UP000310200"/>
    </source>
</evidence>
<protein>
    <submittedName>
        <fullName evidence="2">Uncharacterized protein</fullName>
    </submittedName>
</protein>
<gene>
    <name evidence="2" type="ORF">DBV15_06934</name>
</gene>
<reference evidence="2 3" key="1">
    <citation type="journal article" date="2019" name="Philos. Trans. R. Soc. Lond., B, Biol. Sci.">
        <title>Ant behaviour and brain gene expression of defending hosts depend on the ecological success of the intruding social parasite.</title>
        <authorList>
            <person name="Kaur R."/>
            <person name="Stoldt M."/>
            <person name="Jongepier E."/>
            <person name="Feldmeyer B."/>
            <person name="Menzel F."/>
            <person name="Bornberg-Bauer E."/>
            <person name="Foitzik S."/>
        </authorList>
    </citation>
    <scope>NUCLEOTIDE SEQUENCE [LARGE SCALE GENOMIC DNA]</scope>
    <source>
        <tissue evidence="2">Whole body</tissue>
    </source>
</reference>
<organism evidence="2 3">
    <name type="scientific">Temnothorax longispinosus</name>
    <dbReference type="NCBI Taxonomy" id="300112"/>
    <lineage>
        <taxon>Eukaryota</taxon>
        <taxon>Metazoa</taxon>
        <taxon>Ecdysozoa</taxon>
        <taxon>Arthropoda</taxon>
        <taxon>Hexapoda</taxon>
        <taxon>Insecta</taxon>
        <taxon>Pterygota</taxon>
        <taxon>Neoptera</taxon>
        <taxon>Endopterygota</taxon>
        <taxon>Hymenoptera</taxon>
        <taxon>Apocrita</taxon>
        <taxon>Aculeata</taxon>
        <taxon>Formicoidea</taxon>
        <taxon>Formicidae</taxon>
        <taxon>Myrmicinae</taxon>
        <taxon>Temnothorax</taxon>
    </lineage>
</organism>
<comment type="caution">
    <text evidence="2">The sequence shown here is derived from an EMBL/GenBank/DDBJ whole genome shotgun (WGS) entry which is preliminary data.</text>
</comment>
<keyword evidence="3" id="KW-1185">Reference proteome</keyword>
<accession>A0A4S2KRY0</accession>
<dbReference type="EMBL" id="QBLH01001897">
    <property type="protein sequence ID" value="TGZ50708.1"/>
    <property type="molecule type" value="Genomic_DNA"/>
</dbReference>
<evidence type="ECO:0000256" key="1">
    <source>
        <dbReference type="SAM" id="MobiDB-lite"/>
    </source>
</evidence>
<proteinExistence type="predicted"/>
<sequence length="196" mass="21198">MTRRPLQQLPFLRGVPRECSPVGQCISIGPSRDPLARAKMSPAALRSPRSARRAHVRATPASGKAEGIAVGTGDRTVSSLLPLAARCTSTGQRVKVTARRHASQISQSSRGHLADRYGRASSPEISPFLSAPTDSFTTPVAVARCGPFAKRDRPICFFTPCYAARYSATSVFIGPSRRLTRVRLKSHGMYILPRNA</sequence>
<evidence type="ECO:0000313" key="2">
    <source>
        <dbReference type="EMBL" id="TGZ50708.1"/>
    </source>
</evidence>
<dbReference type="AlphaFoldDB" id="A0A4S2KRY0"/>
<dbReference type="Proteomes" id="UP000310200">
    <property type="component" value="Unassembled WGS sequence"/>
</dbReference>
<feature type="region of interest" description="Disordered" evidence="1">
    <location>
        <begin position="42"/>
        <end position="68"/>
    </location>
</feature>